<feature type="region of interest" description="Disordered" evidence="1">
    <location>
        <begin position="1"/>
        <end position="55"/>
    </location>
</feature>
<dbReference type="KEGG" id="phet:94287267"/>
<gene>
    <name evidence="2" type="ORF">JKF63_01142</name>
</gene>
<dbReference type="OrthoDB" id="265711at2759"/>
<evidence type="ECO:0000313" key="3">
    <source>
        <dbReference type="Proteomes" id="UP000674318"/>
    </source>
</evidence>
<protein>
    <submittedName>
        <fullName evidence="2">Uncharacterized protein</fullName>
    </submittedName>
</protein>
<evidence type="ECO:0000313" key="2">
    <source>
        <dbReference type="EMBL" id="KAG5492563.1"/>
    </source>
</evidence>
<name>A0A836L9M4_9TRYP</name>
<keyword evidence="3" id="KW-1185">Reference proteome</keyword>
<reference evidence="2 3" key="1">
    <citation type="submission" date="2021-02" db="EMBL/GenBank/DDBJ databases">
        <title>Porcisia hertigi Genome sequencing and assembly.</title>
        <authorList>
            <person name="Almutairi H."/>
            <person name="Gatherer D."/>
        </authorList>
    </citation>
    <scope>NUCLEOTIDE SEQUENCE [LARGE SCALE GENOMIC DNA]</scope>
    <source>
        <strain evidence="2 3">C119</strain>
    </source>
</reference>
<accession>A0A836L9M4</accession>
<dbReference type="GeneID" id="94287267"/>
<dbReference type="RefSeq" id="XP_067753347.1">
    <property type="nucleotide sequence ID" value="XM_067897190.1"/>
</dbReference>
<evidence type="ECO:0000256" key="1">
    <source>
        <dbReference type="SAM" id="MobiDB-lite"/>
    </source>
</evidence>
<feature type="compositionally biased region" description="Low complexity" evidence="1">
    <location>
        <begin position="24"/>
        <end position="34"/>
    </location>
</feature>
<dbReference type="AlphaFoldDB" id="A0A836L9M4"/>
<comment type="caution">
    <text evidence="2">The sequence shown here is derived from an EMBL/GenBank/DDBJ whole genome shotgun (WGS) entry which is preliminary data.</text>
</comment>
<proteinExistence type="predicted"/>
<organism evidence="2 3">
    <name type="scientific">Porcisia hertigi</name>
    <dbReference type="NCBI Taxonomy" id="2761500"/>
    <lineage>
        <taxon>Eukaryota</taxon>
        <taxon>Discoba</taxon>
        <taxon>Euglenozoa</taxon>
        <taxon>Kinetoplastea</taxon>
        <taxon>Metakinetoplastina</taxon>
        <taxon>Trypanosomatida</taxon>
        <taxon>Trypanosomatidae</taxon>
        <taxon>Leishmaniinae</taxon>
        <taxon>Porcisia</taxon>
    </lineage>
</organism>
<dbReference type="Proteomes" id="UP000674318">
    <property type="component" value="Chromosome 35"/>
</dbReference>
<sequence length="357" mass="38682">MQQHWRDQPRHRHPRIDVWPLAVSDGASSAAGDSDGADSERTRTPGDMRVTASPPALIGDDPRCSLITDTNHHTCLYAASECPTSTSAVLSSAQPTTSLSPLCPSVRRASCDNKMTLTLRSIRFWVVRGDYGRRCSFVMRPKFECTWNCSTAYCKVGDGKQAEVEVQETVRCQVIASSGTHNNRATATPPTTTLNKIAPQATASRTASSSAGAVKISGGLPSLLYHNEESSSPAVTPNVAEDILVDGYFYEATQITRRHSIPTCSTNLRVNPYSLAGCSSALFADCLIRCALDEAAIALDDRRGWVHLYCGHHITSEVGRTRLLNDVFELDNLGATPSTARSSGEMPSLTICLFRKC</sequence>
<dbReference type="EMBL" id="JAFJZO010000035">
    <property type="protein sequence ID" value="KAG5492563.1"/>
    <property type="molecule type" value="Genomic_DNA"/>
</dbReference>